<keyword evidence="4 6" id="KW-1133">Transmembrane helix</keyword>
<organism evidence="7 8">
    <name type="scientific">Erwinia tasmaniensis (strain DSM 17950 / CFBP 7177 / CIP 109463 / NCPPB 4357 / Et1/99)</name>
    <dbReference type="NCBI Taxonomy" id="465817"/>
    <lineage>
        <taxon>Bacteria</taxon>
        <taxon>Pseudomonadati</taxon>
        <taxon>Pseudomonadota</taxon>
        <taxon>Gammaproteobacteria</taxon>
        <taxon>Enterobacterales</taxon>
        <taxon>Erwiniaceae</taxon>
        <taxon>Erwinia</taxon>
    </lineage>
</organism>
<dbReference type="GO" id="GO:0005886">
    <property type="term" value="C:plasma membrane"/>
    <property type="evidence" value="ECO:0007669"/>
    <property type="project" value="TreeGrafter"/>
</dbReference>
<feature type="transmembrane region" description="Helical" evidence="6">
    <location>
        <begin position="310"/>
        <end position="327"/>
    </location>
</feature>
<dbReference type="Gene3D" id="1.10.4160.10">
    <property type="entry name" value="Hydantoin permease"/>
    <property type="match status" value="1"/>
</dbReference>
<feature type="transmembrane region" description="Helical" evidence="6">
    <location>
        <begin position="49"/>
        <end position="72"/>
    </location>
</feature>
<feature type="transmembrane region" description="Helical" evidence="6">
    <location>
        <begin position="404"/>
        <end position="422"/>
    </location>
</feature>
<dbReference type="InterPro" id="IPR030191">
    <property type="entry name" value="CodB"/>
</dbReference>
<reference evidence="7 8" key="1">
    <citation type="journal article" date="2008" name="Environ. Microbiol.">
        <title>The genome of Erwinia tasmaniensis strain Et1/99, a non-pathogenic bacterium in the genus Erwinia.</title>
        <authorList>
            <person name="Kube M."/>
            <person name="Migdoll A.M."/>
            <person name="Mueller I."/>
            <person name="Kuhl H."/>
            <person name="Beck A."/>
            <person name="Reinhardt R."/>
            <person name="Geider K."/>
        </authorList>
    </citation>
    <scope>NUCLEOTIDE SEQUENCE [LARGE SCALE GENOMIC DNA]</scope>
    <source>
        <strain evidence="8">DSM 17950 / CFBP 7177 / CIP 109463 / NCPPB 4357 / Et1/99</strain>
    </source>
</reference>
<keyword evidence="5 6" id="KW-0472">Membrane</keyword>
<dbReference type="PANTHER" id="PTHR30569:SF0">
    <property type="entry name" value="CYTOSINE PERMEASE"/>
    <property type="match status" value="1"/>
</dbReference>
<dbReference type="KEGG" id="eta:ETA_04850"/>
<feature type="transmembrane region" description="Helical" evidence="6">
    <location>
        <begin position="20"/>
        <end position="43"/>
    </location>
</feature>
<evidence type="ECO:0000256" key="6">
    <source>
        <dbReference type="SAM" id="Phobius"/>
    </source>
</evidence>
<evidence type="ECO:0000256" key="2">
    <source>
        <dbReference type="ARBA" id="ARBA00008974"/>
    </source>
</evidence>
<evidence type="ECO:0000256" key="5">
    <source>
        <dbReference type="ARBA" id="ARBA00023136"/>
    </source>
</evidence>
<dbReference type="GO" id="GO:0015209">
    <property type="term" value="F:cytosine transmembrane transporter activity"/>
    <property type="evidence" value="ECO:0007669"/>
    <property type="project" value="InterPro"/>
</dbReference>
<dbReference type="PANTHER" id="PTHR30569">
    <property type="entry name" value="CYTOSINE TRANSPORTER CODB"/>
    <property type="match status" value="1"/>
</dbReference>
<evidence type="ECO:0000256" key="1">
    <source>
        <dbReference type="ARBA" id="ARBA00004141"/>
    </source>
</evidence>
<feature type="transmembrane region" description="Helical" evidence="6">
    <location>
        <begin position="376"/>
        <end position="398"/>
    </location>
</feature>
<name>B2VKZ8_ERWT9</name>
<accession>B2VKZ8</accession>
<sequence length="432" mass="45587">MLRIEDYPLSRVPTNKRVSFLSVAVVHMGMLTALDQFMLAAILGDSMSLATALLAIFSGSVIFGIVTFGLGYAGMKEGIAGSLLARWCGFGRIGSVLIGLVVAISLLGWFGIQNALFAKSLNFALGDALGFPLAASLTGLLLTSLVTFGFKALRVTARIAVPLFICLMGFISFSTLSGQSLQQIIALPATGSPLAFSAAVTMVVGGATVASLMTPDLTRYSRSAKHVAAMTLMTIIAGEFVVNGLAIMIARTLQTADVVSIMSQAAGGAGLLVVILSTLRVNDLNLYSSSLGVINAVEGIFGKKLQYRSTTLAIGVAGTLLSVLGILDRFVDFLTLLGVVFPPILGIMLVDYLLLRTHREVLDRSRMQGKLPDDDETPAIGWVAIIATIIGSVVGLLFHWGVPTLNSLLVSCVIYYLLMLALRNRAIAPAVE</sequence>
<evidence type="ECO:0000256" key="4">
    <source>
        <dbReference type="ARBA" id="ARBA00022989"/>
    </source>
</evidence>
<dbReference type="HOGENOM" id="CLU_035711_0_0_6"/>
<feature type="transmembrane region" description="Helical" evidence="6">
    <location>
        <begin position="261"/>
        <end position="279"/>
    </location>
</feature>
<dbReference type="EMBL" id="CU468135">
    <property type="protein sequence ID" value="CAO95531.1"/>
    <property type="molecule type" value="Genomic_DNA"/>
</dbReference>
<feature type="transmembrane region" description="Helical" evidence="6">
    <location>
        <begin position="227"/>
        <end position="249"/>
    </location>
</feature>
<dbReference type="STRING" id="465817.ETA_04850"/>
<feature type="transmembrane region" description="Helical" evidence="6">
    <location>
        <begin position="155"/>
        <end position="174"/>
    </location>
</feature>
<dbReference type="Pfam" id="PF02133">
    <property type="entry name" value="Transp_cyt_pur"/>
    <property type="match status" value="1"/>
</dbReference>
<dbReference type="RefSeq" id="WP_012440241.1">
    <property type="nucleotide sequence ID" value="NC_010694.1"/>
</dbReference>
<dbReference type="OrthoDB" id="9780088at2"/>
<feature type="transmembrane region" description="Helical" evidence="6">
    <location>
        <begin position="93"/>
        <end position="112"/>
    </location>
</feature>
<keyword evidence="8" id="KW-1185">Reference proteome</keyword>
<proteinExistence type="inferred from homology"/>
<feature type="transmembrane region" description="Helical" evidence="6">
    <location>
        <begin position="194"/>
        <end position="215"/>
    </location>
</feature>
<comment type="similarity">
    <text evidence="2">Belongs to the purine-cytosine permease (2.A.39) family.</text>
</comment>
<dbReference type="CDD" id="cd11484">
    <property type="entry name" value="SLC-NCS1sbd_CobB-like"/>
    <property type="match status" value="1"/>
</dbReference>
<dbReference type="Proteomes" id="UP000001726">
    <property type="component" value="Chromosome"/>
</dbReference>
<evidence type="ECO:0000313" key="7">
    <source>
        <dbReference type="EMBL" id="CAO95531.1"/>
    </source>
</evidence>
<evidence type="ECO:0000256" key="3">
    <source>
        <dbReference type="ARBA" id="ARBA00022692"/>
    </source>
</evidence>
<gene>
    <name evidence="7" type="primary">codB</name>
    <name evidence="7" type="ordered locus">ETA_04850</name>
</gene>
<comment type="subcellular location">
    <subcellularLocation>
        <location evidence="1">Membrane</location>
        <topology evidence="1">Multi-pass membrane protein</topology>
    </subcellularLocation>
</comment>
<feature type="transmembrane region" description="Helical" evidence="6">
    <location>
        <begin position="333"/>
        <end position="355"/>
    </location>
</feature>
<dbReference type="AlphaFoldDB" id="B2VKZ8"/>
<keyword evidence="3 6" id="KW-0812">Transmembrane</keyword>
<protein>
    <submittedName>
        <fullName evidence="7">Cytosine permease</fullName>
    </submittedName>
</protein>
<dbReference type="eggNOG" id="COG1457">
    <property type="taxonomic scope" value="Bacteria"/>
</dbReference>
<feature type="transmembrane region" description="Helical" evidence="6">
    <location>
        <begin position="124"/>
        <end position="148"/>
    </location>
</feature>
<evidence type="ECO:0000313" key="8">
    <source>
        <dbReference type="Proteomes" id="UP000001726"/>
    </source>
</evidence>
<dbReference type="InterPro" id="IPR001248">
    <property type="entry name" value="Pur-cyt_permease"/>
</dbReference>